<reference evidence="3" key="1">
    <citation type="submission" date="2016-10" db="EMBL/GenBank/DDBJ databases">
        <authorList>
            <person name="Varghese N."/>
            <person name="Submissions S."/>
        </authorList>
    </citation>
    <scope>NUCLEOTIDE SEQUENCE [LARGE SCALE GENOMIC DNA]</scope>
    <source>
        <strain evidence="3">DSM 11593</strain>
    </source>
</reference>
<protein>
    <recommendedName>
        <fullName evidence="4">Peptidoglycan-binding protein</fullName>
    </recommendedName>
</protein>
<gene>
    <name evidence="2" type="ORF">SAMN04488075_2019</name>
</gene>
<feature type="region of interest" description="Disordered" evidence="1">
    <location>
        <begin position="98"/>
        <end position="159"/>
    </location>
</feature>
<proteinExistence type="predicted"/>
<accession>A0A1H6MJA1</accession>
<evidence type="ECO:0000256" key="1">
    <source>
        <dbReference type="SAM" id="MobiDB-lite"/>
    </source>
</evidence>
<evidence type="ECO:0000313" key="3">
    <source>
        <dbReference type="Proteomes" id="UP000199125"/>
    </source>
</evidence>
<organism evidence="2 3">
    <name type="scientific">Paracoccus alkenifer</name>
    <dbReference type="NCBI Taxonomy" id="65735"/>
    <lineage>
        <taxon>Bacteria</taxon>
        <taxon>Pseudomonadati</taxon>
        <taxon>Pseudomonadota</taxon>
        <taxon>Alphaproteobacteria</taxon>
        <taxon>Rhodobacterales</taxon>
        <taxon>Paracoccaceae</taxon>
        <taxon>Paracoccus</taxon>
    </lineage>
</organism>
<name>A0A1H6MJA1_9RHOB</name>
<dbReference type="STRING" id="65735.SAMN04488075_2019"/>
<sequence>MRRLGFLIVAMLPGMALAEPVVLRVEAKRGPDTAAVVESWSARFPEVVTFPLAGGWTGIGIGPMEREAAQAEISRLKRAGQIPADSFIVPVPSGAVPVTAPEGGAEAAADVEAGEDDGPDGAPDAGPAAGPAAGASTFASGAEAEDAAEPEPAVELPSGDYLRLQRYDTRESADAALAEWRADFPEAGLWQQQDGGFAITLGPVAPGVAEPWLAAFRAAERVGRFAAVLPASDLGEPLDEGADPQLPPAGNAMMPPMDEVQRALRWAGRYEGEIDGAAGPQTHAAIAAEVLTLRAAPDAGSAMQALIERREAWRADMQLTTLNDPQSGLSLTAPMDRIQFLRNEQGLSIYGPRNESGAALILYRAPGGQQEMLDFTGLVTALGWVPAPERRIAQGNASLIGRNDTHIGQAEARVVNGQVEGTVLIWPLADAEDQPRLAAEIADSLRFAPVEGAAGDGAIAKSAGEELPDTAAD</sequence>
<dbReference type="OrthoDB" id="6810892at2"/>
<feature type="compositionally biased region" description="Low complexity" evidence="1">
    <location>
        <begin position="120"/>
        <end position="142"/>
    </location>
</feature>
<evidence type="ECO:0008006" key="4">
    <source>
        <dbReference type="Google" id="ProtNLM"/>
    </source>
</evidence>
<feature type="compositionally biased region" description="Low complexity" evidence="1">
    <location>
        <begin position="98"/>
        <end position="111"/>
    </location>
</feature>
<keyword evidence="3" id="KW-1185">Reference proteome</keyword>
<dbReference type="Proteomes" id="UP000199125">
    <property type="component" value="Unassembled WGS sequence"/>
</dbReference>
<dbReference type="RefSeq" id="WP_090847955.1">
    <property type="nucleotide sequence ID" value="NZ_FNXG01000003.1"/>
</dbReference>
<dbReference type="AlphaFoldDB" id="A0A1H6MJA1"/>
<evidence type="ECO:0000313" key="2">
    <source>
        <dbReference type="EMBL" id="SEH97637.1"/>
    </source>
</evidence>
<dbReference type="EMBL" id="FNXG01000003">
    <property type="protein sequence ID" value="SEH97637.1"/>
    <property type="molecule type" value="Genomic_DNA"/>
</dbReference>